<keyword evidence="2" id="KW-0378">Hydrolase</keyword>
<feature type="active site" evidence="3">
    <location>
        <position position="85"/>
    </location>
</feature>
<evidence type="ECO:0000313" key="6">
    <source>
        <dbReference type="Proteomes" id="UP000594468"/>
    </source>
</evidence>
<dbReference type="SUPFAM" id="SSF53187">
    <property type="entry name" value="Zn-dependent exopeptidases"/>
    <property type="match status" value="1"/>
</dbReference>
<evidence type="ECO:0000313" key="5">
    <source>
        <dbReference type="EMBL" id="QPC82137.1"/>
    </source>
</evidence>
<reference evidence="5 6" key="1">
    <citation type="submission" date="2020-02" db="EMBL/GenBank/DDBJ databases">
        <authorList>
            <person name="Zheng R.K."/>
            <person name="Sun C.M."/>
        </authorList>
    </citation>
    <scope>NUCLEOTIDE SEQUENCE [LARGE SCALE GENOMIC DNA]</scope>
    <source>
        <strain evidence="6">rifampicinis</strain>
    </source>
</reference>
<dbReference type="SUPFAM" id="SSF55031">
    <property type="entry name" value="Bacterial exopeptidase dimerisation domain"/>
    <property type="match status" value="1"/>
</dbReference>
<protein>
    <submittedName>
        <fullName evidence="5">M20 family metallopeptidase</fullName>
    </submittedName>
</protein>
<keyword evidence="6" id="KW-1185">Reference proteome</keyword>
<dbReference type="InterPro" id="IPR002933">
    <property type="entry name" value="Peptidase_M20"/>
</dbReference>
<accession>A0A7S8IE28</accession>
<dbReference type="PIRSF" id="PIRSF037238">
    <property type="entry name" value="Carboxypeptidase_G2"/>
    <property type="match status" value="1"/>
</dbReference>
<dbReference type="PANTHER" id="PTHR43808:SF9">
    <property type="entry name" value="BLL0789 PROTEIN"/>
    <property type="match status" value="1"/>
</dbReference>
<dbReference type="Pfam" id="PF07687">
    <property type="entry name" value="M20_dimer"/>
    <property type="match status" value="1"/>
</dbReference>
<evidence type="ECO:0000259" key="4">
    <source>
        <dbReference type="Pfam" id="PF07687"/>
    </source>
</evidence>
<dbReference type="Gene3D" id="3.30.70.360">
    <property type="match status" value="1"/>
</dbReference>
<proteinExistence type="predicted"/>
<organism evidence="5 6">
    <name type="scientific">Phototrophicus methaneseepsis</name>
    <dbReference type="NCBI Taxonomy" id="2710758"/>
    <lineage>
        <taxon>Bacteria</taxon>
        <taxon>Bacillati</taxon>
        <taxon>Chloroflexota</taxon>
        <taxon>Candidatus Thermofontia</taxon>
        <taxon>Phototrophicales</taxon>
        <taxon>Phototrophicaceae</taxon>
        <taxon>Phototrophicus</taxon>
    </lineage>
</organism>
<dbReference type="RefSeq" id="WP_195170206.1">
    <property type="nucleotide sequence ID" value="NZ_CP062983.1"/>
</dbReference>
<keyword evidence="1" id="KW-0479">Metal-binding</keyword>
<dbReference type="PANTHER" id="PTHR43808">
    <property type="entry name" value="ACETYLORNITHINE DEACETYLASE"/>
    <property type="match status" value="1"/>
</dbReference>
<dbReference type="InterPro" id="IPR011650">
    <property type="entry name" value="Peptidase_M20_dimer"/>
</dbReference>
<dbReference type="InterPro" id="IPR036264">
    <property type="entry name" value="Bact_exopeptidase_dim_dom"/>
</dbReference>
<dbReference type="AlphaFoldDB" id="A0A7S8IE28"/>
<dbReference type="CDD" id="cd03885">
    <property type="entry name" value="M20_CPDG2"/>
    <property type="match status" value="1"/>
</dbReference>
<evidence type="ECO:0000256" key="3">
    <source>
        <dbReference type="PIRSR" id="PIRSR037238-1"/>
    </source>
</evidence>
<dbReference type="EMBL" id="CP062983">
    <property type="protein sequence ID" value="QPC82137.1"/>
    <property type="molecule type" value="Genomic_DNA"/>
</dbReference>
<feature type="domain" description="Peptidase M20 dimerisation" evidence="4">
    <location>
        <begin position="184"/>
        <end position="275"/>
    </location>
</feature>
<dbReference type="Pfam" id="PF01546">
    <property type="entry name" value="Peptidase_M20"/>
    <property type="match status" value="1"/>
</dbReference>
<name>A0A7S8IE28_9CHLR</name>
<feature type="active site" description="Proton acceptor" evidence="3">
    <location>
        <position position="147"/>
    </location>
</feature>
<evidence type="ECO:0000256" key="1">
    <source>
        <dbReference type="ARBA" id="ARBA00022723"/>
    </source>
</evidence>
<dbReference type="Proteomes" id="UP000594468">
    <property type="component" value="Chromosome"/>
</dbReference>
<dbReference type="InterPro" id="IPR050072">
    <property type="entry name" value="Peptidase_M20A"/>
</dbReference>
<dbReference type="GO" id="GO:0046872">
    <property type="term" value="F:metal ion binding"/>
    <property type="evidence" value="ECO:0007669"/>
    <property type="project" value="UniProtKB-KW"/>
</dbReference>
<sequence length="377" mass="40722">MTELRTYFNEQQDAMVALLTKMIEHETFSIDKPNVDRFMDFMVGEFEKAGAQVTRHEREEVGDIVQATWQADAPGQPILLLGHADTVWPEGTLAERPVRIDEDGRLYGPGALDMKGGLAIALFAIKGLLDRGELPNRPIHYLLTTDEEIGSKHSQQIIEDMARESGLVLVLEPPTADGSLKGWRKGTASYTLTVTGKAAHAGNEPEKGINAIIEFAQQALVINELNDLKMGTSVCVNVVHGGMATNVIPDHLTASIDVRVMSQQAKNKIDAAFDDLHPFIPGAQVKVEGGHYRPPMERNDAALKQVKNIASGVGMSVHDDGAGGGSDGNFTAAIGIPTVDGLGPEGLGLHALHEHVIINSMPRKATLIAAILRDWED</sequence>
<dbReference type="KEGG" id="pmet:G4Y79_21005"/>
<dbReference type="Gene3D" id="3.40.630.10">
    <property type="entry name" value="Zn peptidases"/>
    <property type="match status" value="1"/>
</dbReference>
<dbReference type="InterPro" id="IPR017150">
    <property type="entry name" value="Pept_M20_glutamate_carboxypep"/>
</dbReference>
<dbReference type="GO" id="GO:0016787">
    <property type="term" value="F:hydrolase activity"/>
    <property type="evidence" value="ECO:0007669"/>
    <property type="project" value="UniProtKB-KW"/>
</dbReference>
<evidence type="ECO:0000256" key="2">
    <source>
        <dbReference type="ARBA" id="ARBA00022801"/>
    </source>
</evidence>
<gene>
    <name evidence="5" type="ORF">G4Y79_21005</name>
</gene>